<evidence type="ECO:0000313" key="3">
    <source>
        <dbReference type="Proteomes" id="UP000182508"/>
    </source>
</evidence>
<gene>
    <name evidence="2" type="ORF">SAMN02910293_01390</name>
</gene>
<name>A0A1G6C442_9STRE</name>
<comment type="similarity">
    <text evidence="1">Belongs to the phD/YefM antitoxin family.</text>
</comment>
<dbReference type="EMBL" id="FMXP01000017">
    <property type="protein sequence ID" value="SDB27620.1"/>
    <property type="molecule type" value="Genomic_DNA"/>
</dbReference>
<protein>
    <submittedName>
        <fullName evidence="2">Antitoxin Phd_YefM, type II toxin-antitoxin system</fullName>
    </submittedName>
</protein>
<dbReference type="RefSeq" id="WP_074486151.1">
    <property type="nucleotide sequence ID" value="NZ_FMXP01000017.1"/>
</dbReference>
<dbReference type="SUPFAM" id="SSF143120">
    <property type="entry name" value="YefM-like"/>
    <property type="match status" value="1"/>
</dbReference>
<proteinExistence type="inferred from homology"/>
<dbReference type="AlphaFoldDB" id="A0A1G6C442"/>
<accession>A0A1G6C442</accession>
<dbReference type="InterPro" id="IPR036165">
    <property type="entry name" value="YefM-like_sf"/>
</dbReference>
<evidence type="ECO:0000313" key="2">
    <source>
        <dbReference type="EMBL" id="SDB27620.1"/>
    </source>
</evidence>
<evidence type="ECO:0000256" key="1">
    <source>
        <dbReference type="ARBA" id="ARBA00009981"/>
    </source>
</evidence>
<dbReference type="STRING" id="439219.SAMN02910293_01390"/>
<keyword evidence="3" id="KW-1185">Reference proteome</keyword>
<dbReference type="Proteomes" id="UP000182508">
    <property type="component" value="Unassembled WGS sequence"/>
</dbReference>
<sequence>MKKMVPLFQIKMIAQQLSDVCEGRQLVLTRNGKAAYTVVDIEEWRKTQAKLRLFEELQKSYQSLRTEEPVSREEFIKNLSIG</sequence>
<reference evidence="2 3" key="1">
    <citation type="submission" date="2016-10" db="EMBL/GenBank/DDBJ databases">
        <authorList>
            <person name="de Groot N.N."/>
        </authorList>
    </citation>
    <scope>NUCLEOTIDE SEQUENCE [LARGE SCALE GENOMIC DNA]</scope>
    <source>
        <strain evidence="2 3">A-4</strain>
    </source>
</reference>
<organism evidence="2 3">
    <name type="scientific">Streptococcus henryi</name>
    <dbReference type="NCBI Taxonomy" id="439219"/>
    <lineage>
        <taxon>Bacteria</taxon>
        <taxon>Bacillati</taxon>
        <taxon>Bacillota</taxon>
        <taxon>Bacilli</taxon>
        <taxon>Lactobacillales</taxon>
        <taxon>Streptococcaceae</taxon>
        <taxon>Streptococcus</taxon>
    </lineage>
</organism>